<feature type="compositionally biased region" description="Basic and acidic residues" evidence="7">
    <location>
        <begin position="373"/>
        <end position="386"/>
    </location>
</feature>
<gene>
    <name evidence="10" type="primary">SYTL2</name>
</gene>
<dbReference type="Pfam" id="PF00168">
    <property type="entry name" value="C2"/>
    <property type="match status" value="2"/>
</dbReference>
<dbReference type="Gene3D" id="2.60.40.150">
    <property type="entry name" value="C2 domain"/>
    <property type="match status" value="2"/>
</dbReference>
<feature type="compositionally biased region" description="Basic and acidic residues" evidence="7">
    <location>
        <begin position="325"/>
        <end position="338"/>
    </location>
</feature>
<keyword evidence="3" id="KW-0268">Exocytosis</keyword>
<feature type="domain" description="C2" evidence="8">
    <location>
        <begin position="683"/>
        <end position="812"/>
    </location>
</feature>
<accession>A0A8D0MUB7</accession>
<dbReference type="Ensembl" id="ENSSSCT00015023221.1">
    <property type="protein sequence ID" value="ENSSSCP00015009048.1"/>
    <property type="gene ID" value="ENSSSCG00015017147.1"/>
</dbReference>
<evidence type="ECO:0000256" key="2">
    <source>
        <dbReference type="ARBA" id="ARBA00022475"/>
    </source>
</evidence>
<dbReference type="PANTHER" id="PTHR45716:SF5">
    <property type="entry name" value="SYNAPTOTAGMIN-LIKE PROTEIN 2"/>
    <property type="match status" value="1"/>
</dbReference>
<dbReference type="PANTHER" id="PTHR45716">
    <property type="entry name" value="BITESIZE, ISOFORM I"/>
    <property type="match status" value="1"/>
</dbReference>
<dbReference type="GO" id="GO:0006886">
    <property type="term" value="P:intracellular protein transport"/>
    <property type="evidence" value="ECO:0007669"/>
    <property type="project" value="InterPro"/>
</dbReference>
<keyword evidence="5" id="KW-0472">Membrane</keyword>
<dbReference type="CDD" id="cd04020">
    <property type="entry name" value="C2B_SLP_1-2-3-4"/>
    <property type="match status" value="1"/>
</dbReference>
<dbReference type="FunFam" id="2.60.40.150:FF:000040">
    <property type="entry name" value="synaptotagmin-like protein 2 isoform X2"/>
    <property type="match status" value="1"/>
</dbReference>
<dbReference type="Gene3D" id="6.10.250.3000">
    <property type="match status" value="1"/>
</dbReference>
<feature type="compositionally biased region" description="Low complexity" evidence="7">
    <location>
        <begin position="124"/>
        <end position="140"/>
    </location>
</feature>
<dbReference type="FunFam" id="2.60.40.150:FF:000006">
    <property type="entry name" value="Synaptotagmin-like 5, isoform CRA_a"/>
    <property type="match status" value="1"/>
</dbReference>
<evidence type="ECO:0000259" key="9">
    <source>
        <dbReference type="PROSITE" id="PS50916"/>
    </source>
</evidence>
<dbReference type="AlphaFoldDB" id="A0A8D0MUB7"/>
<evidence type="ECO:0000256" key="7">
    <source>
        <dbReference type="SAM" id="MobiDB-lite"/>
    </source>
</evidence>
<comment type="subcellular location">
    <subcellularLocation>
        <location evidence="1">Cell membrane</location>
    </subcellularLocation>
</comment>
<dbReference type="InterPro" id="IPR035892">
    <property type="entry name" value="C2_domain_sf"/>
</dbReference>
<protein>
    <recommendedName>
        <fullName evidence="6">Synaptotagmin-like protein 2</fullName>
    </recommendedName>
</protein>
<evidence type="ECO:0000256" key="3">
    <source>
        <dbReference type="ARBA" id="ARBA00022483"/>
    </source>
</evidence>
<dbReference type="GO" id="GO:0006887">
    <property type="term" value="P:exocytosis"/>
    <property type="evidence" value="ECO:0007669"/>
    <property type="project" value="UniProtKB-KW"/>
</dbReference>
<feature type="compositionally biased region" description="Basic and acidic residues" evidence="7">
    <location>
        <begin position="473"/>
        <end position="483"/>
    </location>
</feature>
<dbReference type="InterPro" id="IPR041282">
    <property type="entry name" value="FYVE_2"/>
</dbReference>
<dbReference type="SMART" id="SM00239">
    <property type="entry name" value="C2"/>
    <property type="match status" value="2"/>
</dbReference>
<feature type="compositionally biased region" description="Polar residues" evidence="7">
    <location>
        <begin position="496"/>
        <end position="506"/>
    </location>
</feature>
<dbReference type="InterPro" id="IPR043567">
    <property type="entry name" value="SYTL1-5_C2B"/>
</dbReference>
<feature type="compositionally biased region" description="Basic and acidic residues" evidence="7">
    <location>
        <begin position="282"/>
        <end position="294"/>
    </location>
</feature>
<evidence type="ECO:0000256" key="4">
    <source>
        <dbReference type="ARBA" id="ARBA00022737"/>
    </source>
</evidence>
<dbReference type="Proteomes" id="UP000694726">
    <property type="component" value="Unplaced"/>
</dbReference>
<organism evidence="10 11">
    <name type="scientific">Sus scrofa</name>
    <name type="common">Pig</name>
    <dbReference type="NCBI Taxonomy" id="9823"/>
    <lineage>
        <taxon>Eukaryota</taxon>
        <taxon>Metazoa</taxon>
        <taxon>Chordata</taxon>
        <taxon>Craniata</taxon>
        <taxon>Vertebrata</taxon>
        <taxon>Euteleostomi</taxon>
        <taxon>Mammalia</taxon>
        <taxon>Eutheria</taxon>
        <taxon>Laurasiatheria</taxon>
        <taxon>Artiodactyla</taxon>
        <taxon>Suina</taxon>
        <taxon>Suidae</taxon>
        <taxon>Sus</taxon>
    </lineage>
</organism>
<evidence type="ECO:0000313" key="11">
    <source>
        <dbReference type="Proteomes" id="UP000694726"/>
    </source>
</evidence>
<dbReference type="InterPro" id="IPR000008">
    <property type="entry name" value="C2_dom"/>
</dbReference>
<feature type="compositionally biased region" description="Basic and acidic residues" evidence="7">
    <location>
        <begin position="242"/>
        <end position="257"/>
    </location>
</feature>
<name>A0A8D0MUB7_PIG</name>
<feature type="compositionally biased region" description="Basic and acidic residues" evidence="7">
    <location>
        <begin position="193"/>
        <end position="203"/>
    </location>
</feature>
<dbReference type="CDD" id="cd08393">
    <property type="entry name" value="C2A_SLP-1_2"/>
    <property type="match status" value="1"/>
</dbReference>
<reference evidence="10" key="1">
    <citation type="submission" date="2025-08" db="UniProtKB">
        <authorList>
            <consortium name="Ensembl"/>
        </authorList>
    </citation>
    <scope>IDENTIFICATION</scope>
</reference>
<dbReference type="PROSITE" id="PS50916">
    <property type="entry name" value="RABBD"/>
    <property type="match status" value="1"/>
</dbReference>
<dbReference type="InterPro" id="IPR010911">
    <property type="entry name" value="Rab_BD"/>
</dbReference>
<keyword evidence="2" id="KW-1003">Cell membrane</keyword>
<dbReference type="PROSITE" id="PS50004">
    <property type="entry name" value="C2"/>
    <property type="match status" value="2"/>
</dbReference>
<feature type="domain" description="C2" evidence="8">
    <location>
        <begin position="543"/>
        <end position="668"/>
    </location>
</feature>
<feature type="region of interest" description="Disordered" evidence="7">
    <location>
        <begin position="76"/>
        <end position="443"/>
    </location>
</feature>
<evidence type="ECO:0000256" key="6">
    <source>
        <dbReference type="ARBA" id="ARBA00072164"/>
    </source>
</evidence>
<feature type="region of interest" description="Disordered" evidence="7">
    <location>
        <begin position="473"/>
        <end position="510"/>
    </location>
</feature>
<evidence type="ECO:0000259" key="8">
    <source>
        <dbReference type="PROSITE" id="PS50004"/>
    </source>
</evidence>
<sequence>MIDLSFLTEEEQEAIMKVLQRDAALKRTEEERVRHLPEKIKDDQQLKNMSGQWFYEAKAKRHRDKIHGADIIRASMRKKRHQVAAEQSKDRENGAKESWVNNINKDAFPSPELSGVVQEPGEDVAPASPSSSAVNPASTVIDTSQENTRKSDASPAKQRKNPFNSSMLPEDHLSQQTKNEQSHNGRAGFFQTSEKESKEKSSRLDISSQKLEKPEPTLPGPEKGSQIKPPIPKARRMMYKSPDLKQDDKQSLPRQRTDSLNTRGPPRGILKRNSSSSSTDSETVRFHQSFEPKSKIVSPGLTIHERISEKECSLEDDSSSNSLEPLKHVRFSELEDGHPQSPELVRGREVGEFGVLESDTLKNGTEDAGDADEFWKDPKPSQDRKPLPFQPPASSPSASKSDTHQPTTSGSFPVNEHHSPKEVLTARPQSTENPHTLGEHKANSSELLRLESTLSQNPADQAKVDNLPEELVRSAEDDQKADQEPDTNECIPGISTVPSQPDNQFSHPDKLKRMSKSVPAFLQDEVSGSVMSVYSGDFGNLEVRGSIQFAIDYVDSLKELHVFVAQCKDLAAADVKKQRSDPYVKTYLLPDKGKMGKKKTLVVKKTLNPVYNEILRYKIEKQILKTQKLNLSVWHRDTFKRNSFLGEVELDLETWDWDNKQNKQLKWYPLKRKTAPVALEAENRGEMKLALQYVPEPMPGKKLPTTGEVHIWVKECLDLPLLRGSHLNSFVKCTILPDTSRKSRQKTRAVGKTTNPVFNHTMVYDGFRPEDLTEACVELTVWDHYKLTNQFLGGLRIGFGTGKSYGTEVDWMDSTSEEVALWEKMVNSPNTWIEATLPLRMLLIAKISK</sequence>
<feature type="domain" description="RabBD" evidence="9">
    <location>
        <begin position="1"/>
        <end position="57"/>
    </location>
</feature>
<feature type="compositionally biased region" description="Basic and acidic residues" evidence="7">
    <location>
        <begin position="303"/>
        <end position="313"/>
    </location>
</feature>
<dbReference type="GO" id="GO:0005886">
    <property type="term" value="C:plasma membrane"/>
    <property type="evidence" value="ECO:0007669"/>
    <property type="project" value="UniProtKB-SubCell"/>
</dbReference>
<dbReference type="SUPFAM" id="SSF49562">
    <property type="entry name" value="C2 domain (Calcium/lipid-binding domain, CaLB)"/>
    <property type="match status" value="2"/>
</dbReference>
<evidence type="ECO:0000256" key="5">
    <source>
        <dbReference type="ARBA" id="ARBA00023136"/>
    </source>
</evidence>
<evidence type="ECO:0000256" key="1">
    <source>
        <dbReference type="ARBA" id="ARBA00004236"/>
    </source>
</evidence>
<feature type="compositionally biased region" description="Polar residues" evidence="7">
    <location>
        <begin position="174"/>
        <end position="184"/>
    </location>
</feature>
<proteinExistence type="predicted"/>
<dbReference type="GO" id="GO:0031410">
    <property type="term" value="C:cytoplasmic vesicle"/>
    <property type="evidence" value="ECO:0007669"/>
    <property type="project" value="UniProtKB-ARBA"/>
</dbReference>
<dbReference type="Pfam" id="PF02318">
    <property type="entry name" value="FYVE_2"/>
    <property type="match status" value="1"/>
</dbReference>
<dbReference type="GO" id="GO:0031267">
    <property type="term" value="F:small GTPase binding"/>
    <property type="evidence" value="ECO:0007669"/>
    <property type="project" value="InterPro"/>
</dbReference>
<keyword evidence="4" id="KW-0677">Repeat</keyword>
<evidence type="ECO:0000313" key="10">
    <source>
        <dbReference type="Ensembl" id="ENSSSCP00015009048.1"/>
    </source>
</evidence>